<dbReference type="GO" id="GO:0004519">
    <property type="term" value="F:endonuclease activity"/>
    <property type="evidence" value="ECO:0007669"/>
    <property type="project" value="InterPro"/>
</dbReference>
<accession>X1JET6</accession>
<dbReference type="AlphaFoldDB" id="X1JET6"/>
<sequence length="181" mass="20840">KSGLKKLSESEYNELFDVFKKHPRKIDIVRKAKKKGGWGSRDEVGESEEHRDFKEYVASNPSDILGEQGLETVKIEYWFPSGDRADIVFRDADGNIIGAEIEINVDSTQLVGVLQAIKYRYMLALMEERKNFETRAFLIAKSISKDVINLCKKYEVECFVTKHDKRGGISRSGVCYLNRWH</sequence>
<evidence type="ECO:0000313" key="2">
    <source>
        <dbReference type="EMBL" id="GAH68283.1"/>
    </source>
</evidence>
<gene>
    <name evidence="2" type="ORF">S03H2_52721</name>
</gene>
<comment type="caution">
    <text evidence="2">The sequence shown here is derived from an EMBL/GenBank/DDBJ whole genome shotgun (WGS) entry which is preliminary data.</text>
</comment>
<dbReference type="InterPro" id="IPR011856">
    <property type="entry name" value="tRNA_endonuc-like_dom_sf"/>
</dbReference>
<name>X1JET6_9ZZZZ</name>
<protein>
    <recommendedName>
        <fullName evidence="1">Endonuclease NucS C-terminal domain-containing protein</fullName>
    </recommendedName>
</protein>
<feature type="non-terminal residue" evidence="2">
    <location>
        <position position="1"/>
    </location>
</feature>
<dbReference type="GO" id="GO:0003676">
    <property type="term" value="F:nucleic acid binding"/>
    <property type="evidence" value="ECO:0007669"/>
    <property type="project" value="InterPro"/>
</dbReference>
<proteinExistence type="predicted"/>
<reference evidence="2" key="1">
    <citation type="journal article" date="2014" name="Front. Microbiol.">
        <title>High frequency of phylogenetically diverse reductive dehalogenase-homologous genes in deep subseafloor sedimentary metagenomes.</title>
        <authorList>
            <person name="Kawai M."/>
            <person name="Futagami T."/>
            <person name="Toyoda A."/>
            <person name="Takaki Y."/>
            <person name="Nishi S."/>
            <person name="Hori S."/>
            <person name="Arai W."/>
            <person name="Tsubouchi T."/>
            <person name="Morono Y."/>
            <person name="Uchiyama I."/>
            <person name="Ito T."/>
            <person name="Fujiyama A."/>
            <person name="Inagaki F."/>
            <person name="Takami H."/>
        </authorList>
    </citation>
    <scope>NUCLEOTIDE SEQUENCE</scope>
    <source>
        <strain evidence="2">Expedition CK06-06</strain>
    </source>
</reference>
<dbReference type="Pfam" id="PF01939">
    <property type="entry name" value="NucS_C"/>
    <property type="match status" value="1"/>
</dbReference>
<dbReference type="Gene3D" id="3.40.1350.10">
    <property type="match status" value="1"/>
</dbReference>
<feature type="domain" description="Endonuclease NucS C-terminal" evidence="1">
    <location>
        <begin position="53"/>
        <end position="159"/>
    </location>
</feature>
<dbReference type="EMBL" id="BARU01033512">
    <property type="protein sequence ID" value="GAH68283.1"/>
    <property type="molecule type" value="Genomic_DNA"/>
</dbReference>
<organism evidence="2">
    <name type="scientific">marine sediment metagenome</name>
    <dbReference type="NCBI Taxonomy" id="412755"/>
    <lineage>
        <taxon>unclassified sequences</taxon>
        <taxon>metagenomes</taxon>
        <taxon>ecological metagenomes</taxon>
    </lineage>
</organism>
<evidence type="ECO:0000259" key="1">
    <source>
        <dbReference type="Pfam" id="PF01939"/>
    </source>
</evidence>
<dbReference type="InterPro" id="IPR048301">
    <property type="entry name" value="NucS_C"/>
</dbReference>